<dbReference type="OrthoDB" id="5572060at2"/>
<keyword evidence="3" id="KW-0808">Transferase</keyword>
<evidence type="ECO:0000259" key="1">
    <source>
        <dbReference type="Pfam" id="PF13521"/>
    </source>
</evidence>
<feature type="domain" description="DUF4301" evidence="2">
    <location>
        <begin position="193"/>
        <end position="695"/>
    </location>
</feature>
<proteinExistence type="predicted"/>
<dbReference type="PANTHER" id="PTHR37512">
    <property type="entry name" value="TRIFUNCTIONAL NAD BIOSYNTHESIS/REGULATOR PROTEIN NADR"/>
    <property type="match status" value="1"/>
</dbReference>
<dbReference type="InterPro" id="IPR027417">
    <property type="entry name" value="P-loop_NTPase"/>
</dbReference>
<dbReference type="InterPro" id="IPR038727">
    <property type="entry name" value="NadR/Ttd14_AAA_dom"/>
</dbReference>
<dbReference type="InterPro" id="IPR052735">
    <property type="entry name" value="NAD_biosynth-regulator"/>
</dbReference>
<evidence type="ECO:0000313" key="3">
    <source>
        <dbReference type="EMBL" id="SFR38297.1"/>
    </source>
</evidence>
<accession>A0A1I6G8C4</accession>
<dbReference type="Pfam" id="PF13521">
    <property type="entry name" value="AAA_28"/>
    <property type="match status" value="1"/>
</dbReference>
<reference evidence="3 4" key="1">
    <citation type="submission" date="2016-10" db="EMBL/GenBank/DDBJ databases">
        <authorList>
            <person name="de Groot N.N."/>
        </authorList>
    </citation>
    <scope>NUCLEOTIDE SEQUENCE [LARGE SCALE GENOMIC DNA]</scope>
    <source>
        <strain evidence="3 4">DSM 21019</strain>
    </source>
</reference>
<dbReference type="EMBL" id="FOYQ01000001">
    <property type="protein sequence ID" value="SFR38297.1"/>
    <property type="molecule type" value="Genomic_DNA"/>
</dbReference>
<dbReference type="Pfam" id="PF14134">
    <property type="entry name" value="DUF4301"/>
    <property type="match status" value="1"/>
</dbReference>
<dbReference type="Proteomes" id="UP000199534">
    <property type="component" value="Unassembled WGS sequence"/>
</dbReference>
<evidence type="ECO:0000313" key="4">
    <source>
        <dbReference type="Proteomes" id="UP000199534"/>
    </source>
</evidence>
<dbReference type="GO" id="GO:0016779">
    <property type="term" value="F:nucleotidyltransferase activity"/>
    <property type="evidence" value="ECO:0007669"/>
    <property type="project" value="UniProtKB-KW"/>
</dbReference>
<gene>
    <name evidence="3" type="ORF">SAMN04490243_1373</name>
</gene>
<evidence type="ECO:0000259" key="2">
    <source>
        <dbReference type="Pfam" id="PF14134"/>
    </source>
</evidence>
<dbReference type="Gene3D" id="3.40.50.300">
    <property type="entry name" value="P-loop containing nucleotide triphosphate hydrolases"/>
    <property type="match status" value="1"/>
</dbReference>
<dbReference type="AlphaFoldDB" id="A0A1I6G8C4"/>
<dbReference type="SUPFAM" id="SSF52540">
    <property type="entry name" value="P-loop containing nucleoside triphosphate hydrolases"/>
    <property type="match status" value="1"/>
</dbReference>
<keyword evidence="3" id="KW-0548">Nucleotidyltransferase</keyword>
<keyword evidence="4" id="KW-1185">Reference proteome</keyword>
<feature type="domain" description="NadR/Ttd14 AAA" evidence="1">
    <location>
        <begin position="14"/>
        <end position="173"/>
    </location>
</feature>
<dbReference type="PANTHER" id="PTHR37512:SF1">
    <property type="entry name" value="NADR_TTD14 AAA DOMAIN-CONTAINING PROTEIN"/>
    <property type="match status" value="1"/>
</dbReference>
<dbReference type="STRING" id="400055.SAMN04490243_1373"/>
<dbReference type="InterPro" id="IPR029044">
    <property type="entry name" value="Nucleotide-diphossugar_trans"/>
</dbReference>
<sequence>MEKVYGQRQDSLCRVVLFGPESTGKTTLAKQLAEHYSTHWVPEYAREYLQEKWDKTGEICTLEDLLPIAAGQMALENKLAATANQVLICDTDLLETQVYSEMYFDGYADPILRKYAQENHYDLYLLTYIDVPWQPDDLRDRPDSREEMFRAFEHALQANNRRFVTVKGTQAERFRLAVSEIDKILSKDMFDAKDLEFLNARGITMDKIEDQLETFRRGIPFVSLSKAAVIGDGIVALDAAQQDRLVTHYENSSDRFDLGKFTPASGAASRMFKALFGFLSDFDPDKQELSDYLADPENKAVADFYSRLREFPFFQAVHEKVPGDLKEGAYLHTFVSEMLGEQGLNFGFYPKGLLPFHQYEGGSATPLEEHLREGAMYATRGGESALHFTISPQHQDLFEETFAAIRSRMEAETGVAFQMSHSFQKPATDTLAVDPDNQPFRDGQGQLLLRPGGHGALIENLNEQDADVLFIKNIDNVVLKEQLPEIGKWKKVLGGLLLEIQAEAFRMARLLEGGDPGPGILEEAASFLVERLNNSLPNDFDKLSADARQQWINSRLNRPIRVCGMVKNEGEPGGGPFWIHDEGGGESLQIVESAQVNMEDREQQKIFGESTHFNPVDLVCGLRDYRGNKYDLMEFVNSKQGFITSKTYEGRELKALELPGLWNGGMAYWNTIFVEVPVSTFNPVKTVNDLLKPAHNNKGV</sequence>
<organism evidence="3 4">
    <name type="scientific">Robiginitalea myxolifaciens</name>
    <dbReference type="NCBI Taxonomy" id="400055"/>
    <lineage>
        <taxon>Bacteria</taxon>
        <taxon>Pseudomonadati</taxon>
        <taxon>Bacteroidota</taxon>
        <taxon>Flavobacteriia</taxon>
        <taxon>Flavobacteriales</taxon>
        <taxon>Flavobacteriaceae</taxon>
        <taxon>Robiginitalea</taxon>
    </lineage>
</organism>
<dbReference type="RefSeq" id="WP_092981719.1">
    <property type="nucleotide sequence ID" value="NZ_FOYQ01000001.1"/>
</dbReference>
<name>A0A1I6G8C4_9FLAO</name>
<dbReference type="SUPFAM" id="SSF53448">
    <property type="entry name" value="Nucleotide-diphospho-sugar transferases"/>
    <property type="match status" value="1"/>
</dbReference>
<dbReference type="InterPro" id="IPR025393">
    <property type="entry name" value="DUF4301"/>
</dbReference>
<protein>
    <submittedName>
        <fullName evidence="3">Nicotinamide-nucleotide adenylyltransferase, NadR type</fullName>
    </submittedName>
</protein>